<comment type="caution">
    <text evidence="1">The sequence shown here is derived from an EMBL/GenBank/DDBJ whole genome shotgun (WGS) entry which is preliminary data.</text>
</comment>
<gene>
    <name evidence="1" type="ORF">H1D41_12730</name>
</gene>
<dbReference type="EMBL" id="JADCKQ010000009">
    <property type="protein sequence ID" value="MBI1494505.1"/>
    <property type="molecule type" value="Genomic_DNA"/>
</dbReference>
<evidence type="ECO:0000313" key="2">
    <source>
        <dbReference type="Proteomes" id="UP000640583"/>
    </source>
</evidence>
<accession>A0A8J7J6I1</accession>
<dbReference type="Proteomes" id="UP000640583">
    <property type="component" value="Unassembled WGS sequence"/>
</dbReference>
<name>A0A8J7J6I1_9RHOB</name>
<proteinExistence type="predicted"/>
<dbReference type="AlphaFoldDB" id="A0A8J7J6I1"/>
<dbReference type="RefSeq" id="WP_228849264.1">
    <property type="nucleotide sequence ID" value="NZ_JADCKQ010000009.1"/>
</dbReference>
<reference evidence="1" key="1">
    <citation type="submission" date="2020-10" db="EMBL/GenBank/DDBJ databases">
        <title>Paenihalocynthiibacter styelae gen. nov., sp. nov., isolated from stalked sea squirt Styela clava.</title>
        <authorList>
            <person name="Kim Y.-O."/>
            <person name="Yoon J.-H."/>
        </authorList>
    </citation>
    <scope>NUCLEOTIDE SEQUENCE</scope>
    <source>
        <strain evidence="1">MYP1-1</strain>
    </source>
</reference>
<organism evidence="1 2">
    <name type="scientific">Halocynthiibacter styelae</name>
    <dbReference type="NCBI Taxonomy" id="2761955"/>
    <lineage>
        <taxon>Bacteria</taxon>
        <taxon>Pseudomonadati</taxon>
        <taxon>Pseudomonadota</taxon>
        <taxon>Alphaproteobacteria</taxon>
        <taxon>Rhodobacterales</taxon>
        <taxon>Paracoccaceae</taxon>
        <taxon>Halocynthiibacter</taxon>
    </lineage>
</organism>
<sequence>MSYIYQMHHNIVTRKQFVSLAADKVLLPATHIPTIKSPWRLEDGRNLVRELNEKVHQTATGHGPWESIQNAKVRTKLSVGFIISAIRDGHLQISKFEGLDGYRSFCVSKAEMDKLAAKIIQEAGPDVQSSDRAVCTAAAFGRSVGMRENEAFLRLVRGGHTPASQITTSKAGQQRFYLTQDDIAAFHERFVTQNTLATKYSTFWRTIISQLKSEGIAPFTFKGEEYGHLYLRAHAEEFLQTKYAQTKLSDHKVHNH</sequence>
<keyword evidence="2" id="KW-1185">Reference proteome</keyword>
<protein>
    <submittedName>
        <fullName evidence="1">Uncharacterized protein</fullName>
    </submittedName>
</protein>
<evidence type="ECO:0000313" key="1">
    <source>
        <dbReference type="EMBL" id="MBI1494505.1"/>
    </source>
</evidence>